<keyword evidence="8" id="KW-1185">Reference proteome</keyword>
<dbReference type="InterPro" id="IPR013106">
    <property type="entry name" value="Ig_V-set"/>
</dbReference>
<comment type="caution">
    <text evidence="7">The sequence shown here is derived from an EMBL/GenBank/DDBJ whole genome shotgun (WGS) entry which is preliminary data.</text>
</comment>
<evidence type="ECO:0000256" key="3">
    <source>
        <dbReference type="ARBA" id="ARBA00023136"/>
    </source>
</evidence>
<name>A0AA88Q9L5_9TELE</name>
<dbReference type="PANTHER" id="PTHR11860:SF118">
    <property type="entry name" value="CMRF35-LIKE MOLECULE 3-RELATED"/>
    <property type="match status" value="1"/>
</dbReference>
<organism evidence="7 8">
    <name type="scientific">Cirrhinus molitorella</name>
    <name type="common">mud carp</name>
    <dbReference type="NCBI Taxonomy" id="172907"/>
    <lineage>
        <taxon>Eukaryota</taxon>
        <taxon>Metazoa</taxon>
        <taxon>Chordata</taxon>
        <taxon>Craniata</taxon>
        <taxon>Vertebrata</taxon>
        <taxon>Euteleostomi</taxon>
        <taxon>Actinopterygii</taxon>
        <taxon>Neopterygii</taxon>
        <taxon>Teleostei</taxon>
        <taxon>Ostariophysi</taxon>
        <taxon>Cypriniformes</taxon>
        <taxon>Cyprinidae</taxon>
        <taxon>Labeoninae</taxon>
        <taxon>Labeonini</taxon>
        <taxon>Cirrhinus</taxon>
    </lineage>
</organism>
<evidence type="ECO:0000313" key="8">
    <source>
        <dbReference type="Proteomes" id="UP001187343"/>
    </source>
</evidence>
<dbReference type="Pfam" id="PF07686">
    <property type="entry name" value="V-set"/>
    <property type="match status" value="1"/>
</dbReference>
<dbReference type="GO" id="GO:0004888">
    <property type="term" value="F:transmembrane signaling receptor activity"/>
    <property type="evidence" value="ECO:0007669"/>
    <property type="project" value="TreeGrafter"/>
</dbReference>
<evidence type="ECO:0000256" key="1">
    <source>
        <dbReference type="ARBA" id="ARBA00004370"/>
    </source>
</evidence>
<dbReference type="PROSITE" id="PS50835">
    <property type="entry name" value="IG_LIKE"/>
    <property type="match status" value="1"/>
</dbReference>
<feature type="chain" id="PRO_5041653794" description="Ig-like domain-containing protein" evidence="5">
    <location>
        <begin position="18"/>
        <end position="179"/>
    </location>
</feature>
<dbReference type="InterPro" id="IPR036179">
    <property type="entry name" value="Ig-like_dom_sf"/>
</dbReference>
<dbReference type="InterPro" id="IPR013783">
    <property type="entry name" value="Ig-like_fold"/>
</dbReference>
<dbReference type="GO" id="GO:0005886">
    <property type="term" value="C:plasma membrane"/>
    <property type="evidence" value="ECO:0007669"/>
    <property type="project" value="TreeGrafter"/>
</dbReference>
<comment type="subcellular location">
    <subcellularLocation>
        <location evidence="1">Membrane</location>
    </subcellularLocation>
</comment>
<dbReference type="CDD" id="cd05716">
    <property type="entry name" value="IgV_pIgR_like"/>
    <property type="match status" value="1"/>
</dbReference>
<reference evidence="7" key="1">
    <citation type="submission" date="2023-08" db="EMBL/GenBank/DDBJ databases">
        <title>Chromosome-level Genome Assembly of mud carp (Cirrhinus molitorella).</title>
        <authorList>
            <person name="Liu H."/>
        </authorList>
    </citation>
    <scope>NUCLEOTIDE SEQUENCE</scope>
    <source>
        <strain evidence="7">Prfri</strain>
        <tissue evidence="7">Muscle</tissue>
    </source>
</reference>
<protein>
    <recommendedName>
        <fullName evidence="6">Ig-like domain-containing protein</fullName>
    </recommendedName>
</protein>
<dbReference type="Proteomes" id="UP001187343">
    <property type="component" value="Unassembled WGS sequence"/>
</dbReference>
<dbReference type="InterPro" id="IPR007110">
    <property type="entry name" value="Ig-like_dom"/>
</dbReference>
<feature type="signal peptide" evidence="5">
    <location>
        <begin position="1"/>
        <end position="17"/>
    </location>
</feature>
<dbReference type="SMART" id="SM00409">
    <property type="entry name" value="IG"/>
    <property type="match status" value="1"/>
</dbReference>
<gene>
    <name evidence="7" type="ORF">Q8A67_005283</name>
</gene>
<dbReference type="InterPro" id="IPR003599">
    <property type="entry name" value="Ig_sub"/>
</dbReference>
<sequence length="179" mass="19878">MKIIWTFTLMMIPGVLSSISVTGYSGGGVTITCRYDRKYTANEKYFCKGRKPDIPQIEWCSNLIKTETKDEWVHSGRFSLYDDTTANIFNVIIRDLSEQDSGTYQCAADISWIGDSYTEVNLNVISEAVSHRISTSTSSSFSSAESPMITSVSPVTGSSLIIIVSVLLLLIITHHEFII</sequence>
<proteinExistence type="predicted"/>
<accession>A0AA88Q9L5</accession>
<evidence type="ECO:0000256" key="2">
    <source>
        <dbReference type="ARBA" id="ARBA00022692"/>
    </source>
</evidence>
<dbReference type="EMBL" id="JAUYZG010000004">
    <property type="protein sequence ID" value="KAK2909446.1"/>
    <property type="molecule type" value="Genomic_DNA"/>
</dbReference>
<evidence type="ECO:0000313" key="7">
    <source>
        <dbReference type="EMBL" id="KAK2909446.1"/>
    </source>
</evidence>
<feature type="domain" description="Ig-like" evidence="6">
    <location>
        <begin position="13"/>
        <end position="123"/>
    </location>
</feature>
<dbReference type="Gene3D" id="2.60.40.10">
    <property type="entry name" value="Immunoglobulins"/>
    <property type="match status" value="1"/>
</dbReference>
<evidence type="ECO:0000256" key="5">
    <source>
        <dbReference type="SAM" id="SignalP"/>
    </source>
</evidence>
<keyword evidence="2 4" id="KW-0812">Transmembrane</keyword>
<dbReference type="PANTHER" id="PTHR11860">
    <property type="entry name" value="POLYMERIC-IMMUNOGLOBULIN RECEPTOR"/>
    <property type="match status" value="1"/>
</dbReference>
<dbReference type="AlphaFoldDB" id="A0AA88Q9L5"/>
<evidence type="ECO:0000259" key="6">
    <source>
        <dbReference type="PROSITE" id="PS50835"/>
    </source>
</evidence>
<keyword evidence="3 4" id="KW-0472">Membrane</keyword>
<dbReference type="SUPFAM" id="SSF48726">
    <property type="entry name" value="Immunoglobulin"/>
    <property type="match status" value="1"/>
</dbReference>
<evidence type="ECO:0000256" key="4">
    <source>
        <dbReference type="SAM" id="Phobius"/>
    </source>
</evidence>
<keyword evidence="4" id="KW-1133">Transmembrane helix</keyword>
<feature type="transmembrane region" description="Helical" evidence="4">
    <location>
        <begin position="148"/>
        <end position="172"/>
    </location>
</feature>
<dbReference type="InterPro" id="IPR050671">
    <property type="entry name" value="CD300_family_receptors"/>
</dbReference>
<keyword evidence="5" id="KW-0732">Signal</keyword>